<gene>
    <name evidence="1" type="ORF">METZ01_LOCUS356084</name>
</gene>
<proteinExistence type="predicted"/>
<dbReference type="AlphaFoldDB" id="A0A382S0D8"/>
<accession>A0A382S0D8</accession>
<organism evidence="1">
    <name type="scientific">marine metagenome</name>
    <dbReference type="NCBI Taxonomy" id="408172"/>
    <lineage>
        <taxon>unclassified sequences</taxon>
        <taxon>metagenomes</taxon>
        <taxon>ecological metagenomes</taxon>
    </lineage>
</organism>
<sequence length="81" mass="8779">MASRSALPLTSVRSVFQLDGPAKYFASYSGPTVWHHLPAGGLARARGVCVFPLESQRVDIGFWLTNLAVKTALTPKLKEPP</sequence>
<name>A0A382S0D8_9ZZZZ</name>
<evidence type="ECO:0000313" key="1">
    <source>
        <dbReference type="EMBL" id="SVD03230.1"/>
    </source>
</evidence>
<protein>
    <submittedName>
        <fullName evidence="1">Uncharacterized protein</fullName>
    </submittedName>
</protein>
<dbReference type="EMBL" id="UINC01125418">
    <property type="protein sequence ID" value="SVD03230.1"/>
    <property type="molecule type" value="Genomic_DNA"/>
</dbReference>
<reference evidence="1" key="1">
    <citation type="submission" date="2018-05" db="EMBL/GenBank/DDBJ databases">
        <authorList>
            <person name="Lanie J.A."/>
            <person name="Ng W.-L."/>
            <person name="Kazmierczak K.M."/>
            <person name="Andrzejewski T.M."/>
            <person name="Davidsen T.M."/>
            <person name="Wayne K.J."/>
            <person name="Tettelin H."/>
            <person name="Glass J.I."/>
            <person name="Rusch D."/>
            <person name="Podicherti R."/>
            <person name="Tsui H.-C.T."/>
            <person name="Winkler M.E."/>
        </authorList>
    </citation>
    <scope>NUCLEOTIDE SEQUENCE</scope>
</reference>